<dbReference type="GO" id="GO:0004730">
    <property type="term" value="F:pseudouridylate synthase activity"/>
    <property type="evidence" value="ECO:0007669"/>
    <property type="project" value="UniProtKB-EC"/>
</dbReference>
<sequence length="287" mass="31985">MKLVRRLVAQNSINAIDLLSQGVPELSKGRLKDAMSKGAVLLVTKPQKRLRRAQTPMQSGQQLVLHYDDDLLSRSSDAAILLSDQQHYSVWFKPAGMLSQGNEWGDHLSLLRAAEQYFSGKRQVFLLHRLDREASGLMVIAHTKAMAAAFSQLIAQQQIDKHYLIRVKGQLTPRLLQQGELDMPLDGKACRTQFSLRNFDSRTGQSWLDIKLISGRKHQIRRQFAAAGYPVMGDPQYGQHNKDASGLALQAVKLAFRCPKTGKLMQFCLPEALLLASTEVVGDSSGH</sequence>
<evidence type="ECO:0000313" key="2">
    <source>
        <dbReference type="EMBL" id="VHO04799.1"/>
    </source>
</evidence>
<dbReference type="InterPro" id="IPR006145">
    <property type="entry name" value="PsdUridine_synth_RsuA/RluA"/>
</dbReference>
<feature type="domain" description="Pseudouridine synthase RsuA/RluA-like" evidence="1">
    <location>
        <begin position="87"/>
        <end position="226"/>
    </location>
</feature>
<protein>
    <submittedName>
        <fullName evidence="2">Ribosomal large subunit pseudouridine synthase D</fullName>
        <ecNumber evidence="2">4.2.1.70</ecNumber>
    </submittedName>
</protein>
<dbReference type="SUPFAM" id="SSF55120">
    <property type="entry name" value="Pseudouridine synthase"/>
    <property type="match status" value="1"/>
</dbReference>
<dbReference type="Pfam" id="PF00849">
    <property type="entry name" value="PseudoU_synth_2"/>
    <property type="match status" value="1"/>
</dbReference>
<evidence type="ECO:0000259" key="1">
    <source>
        <dbReference type="Pfam" id="PF00849"/>
    </source>
</evidence>
<dbReference type="GO" id="GO:0009982">
    <property type="term" value="F:pseudouridine synthase activity"/>
    <property type="evidence" value="ECO:0007669"/>
    <property type="project" value="InterPro"/>
</dbReference>
<dbReference type="AlphaFoldDB" id="A0A486XR90"/>
<dbReference type="GO" id="GO:0003723">
    <property type="term" value="F:RNA binding"/>
    <property type="evidence" value="ECO:0007669"/>
    <property type="project" value="InterPro"/>
</dbReference>
<name>A0A486XR90_9GAMM</name>
<dbReference type="CDD" id="cd02869">
    <property type="entry name" value="PseudoU_synth_RluA_like"/>
    <property type="match status" value="1"/>
</dbReference>
<dbReference type="EMBL" id="CAAJGR010000113">
    <property type="protein sequence ID" value="VHO04799.1"/>
    <property type="molecule type" value="Genomic_DNA"/>
</dbReference>
<organism evidence="2">
    <name type="scientific">Rheinheimera sp. BAL341</name>
    <dbReference type="NCBI Taxonomy" id="1708203"/>
    <lineage>
        <taxon>Bacteria</taxon>
        <taxon>Pseudomonadati</taxon>
        <taxon>Pseudomonadota</taxon>
        <taxon>Gammaproteobacteria</taxon>
        <taxon>Chromatiales</taxon>
        <taxon>Chromatiaceae</taxon>
        <taxon>Rheinheimera</taxon>
    </lineage>
</organism>
<dbReference type="InterPro" id="IPR020103">
    <property type="entry name" value="PsdUridine_synth_cat_dom_sf"/>
</dbReference>
<accession>A0A486XR90</accession>
<dbReference type="GO" id="GO:0140098">
    <property type="term" value="F:catalytic activity, acting on RNA"/>
    <property type="evidence" value="ECO:0007669"/>
    <property type="project" value="UniProtKB-ARBA"/>
</dbReference>
<keyword evidence="2" id="KW-0456">Lyase</keyword>
<dbReference type="EC" id="4.2.1.70" evidence="2"/>
<gene>
    <name evidence="2" type="ORF">BAL341_2067</name>
</gene>
<reference evidence="2" key="1">
    <citation type="submission" date="2019-04" db="EMBL/GenBank/DDBJ databases">
        <authorList>
            <person name="Brambilla D."/>
        </authorList>
    </citation>
    <scope>NUCLEOTIDE SEQUENCE</scope>
    <source>
        <strain evidence="2">BAL1</strain>
    </source>
</reference>
<dbReference type="InterPro" id="IPR050188">
    <property type="entry name" value="RluA_PseudoU_synthase"/>
</dbReference>
<dbReference type="PANTHER" id="PTHR21600">
    <property type="entry name" value="MITOCHONDRIAL RNA PSEUDOURIDINE SYNTHASE"/>
    <property type="match status" value="1"/>
</dbReference>
<proteinExistence type="predicted"/>
<dbReference type="Gene3D" id="3.30.2350.10">
    <property type="entry name" value="Pseudouridine synthase"/>
    <property type="match status" value="1"/>
</dbReference>
<dbReference type="GO" id="GO:0006396">
    <property type="term" value="P:RNA processing"/>
    <property type="evidence" value="ECO:0007669"/>
    <property type="project" value="UniProtKB-ARBA"/>
</dbReference>